<feature type="chain" id="PRO_5030958562" description="DUF4424 domain-containing protein" evidence="1">
    <location>
        <begin position="22"/>
        <end position="348"/>
    </location>
</feature>
<keyword evidence="4" id="KW-1185">Reference proteome</keyword>
<protein>
    <recommendedName>
        <fullName evidence="2">DUF4424 domain-containing protein</fullName>
    </recommendedName>
</protein>
<sequence length="348" mass="38365">MKHLIRLLLCCLLLAPAICRANDGFGGLSATGLHFHKNASVRMLAEDLFLSPGQVRVRSVFRNEGAMDVQGEVIFPLPPISLAALTDSGFALSEQQLARENVVDFIASVNGQRIPVQSDRIAVREPHFEAQRPLSAGYDTPGEDVTAVLKELGIPLSLNVTEVAAMIARLPQPSKDRLRAGKLADFFDGEPPRPAWSIIVRYHWPQVFPAGREITIDHRYAPAPPGGIFSWPKQERDLDPYQRELIQTYCIDDTTRKGLVKRLHHASAGELAGTGTALFLDYVLTTANTWHGPIGTFRLTIDKGSPDNILSLCMDGIRKTGPTTFVVEKTNFTPTEDLRLLIVSRLAQ</sequence>
<dbReference type="EMBL" id="CP002364">
    <property type="protein sequence ID" value="ADW16430.1"/>
    <property type="molecule type" value="Genomic_DNA"/>
</dbReference>
<dbReference type="RefSeq" id="WP_015722978.1">
    <property type="nucleotide sequence ID" value="NC_014972.1"/>
</dbReference>
<name>A0A7U3YJA2_DESPD</name>
<dbReference type="Pfam" id="PF14415">
    <property type="entry name" value="DUF4424"/>
    <property type="match status" value="1"/>
</dbReference>
<organism evidence="3 4">
    <name type="scientific">Desulfobulbus propionicus (strain ATCC 33891 / DSM 2032 / VKM B-1956 / 1pr3)</name>
    <dbReference type="NCBI Taxonomy" id="577650"/>
    <lineage>
        <taxon>Bacteria</taxon>
        <taxon>Pseudomonadati</taxon>
        <taxon>Thermodesulfobacteriota</taxon>
        <taxon>Desulfobulbia</taxon>
        <taxon>Desulfobulbales</taxon>
        <taxon>Desulfobulbaceae</taxon>
        <taxon>Desulfobulbus</taxon>
    </lineage>
</organism>
<evidence type="ECO:0000256" key="1">
    <source>
        <dbReference type="SAM" id="SignalP"/>
    </source>
</evidence>
<dbReference type="KEGG" id="dpr:Despr_0243"/>
<feature type="domain" description="DUF4424" evidence="2">
    <location>
        <begin position="21"/>
        <end position="341"/>
    </location>
</feature>
<reference evidence="3 4" key="1">
    <citation type="journal article" date="2011" name="Stand. Genomic Sci.">
        <title>Complete genome sequence of Desulfobulbus propionicus type strain (1pr3).</title>
        <authorList>
            <person name="Pagani I."/>
            <person name="Lapidus A."/>
            <person name="Nolan M."/>
            <person name="Lucas S."/>
            <person name="Hammon N."/>
            <person name="Deshpande S."/>
            <person name="Cheng J.F."/>
            <person name="Chertkov O."/>
            <person name="Davenport K."/>
            <person name="Tapia R."/>
            <person name="Han C."/>
            <person name="Goodwin L."/>
            <person name="Pitluck S."/>
            <person name="Liolios K."/>
            <person name="Mavromatis K."/>
            <person name="Ivanova N."/>
            <person name="Mikhailova N."/>
            <person name="Pati A."/>
            <person name="Chen A."/>
            <person name="Palaniappan K."/>
            <person name="Land M."/>
            <person name="Hauser L."/>
            <person name="Chang Y.J."/>
            <person name="Jeffries C.D."/>
            <person name="Detter J.C."/>
            <person name="Brambilla E."/>
            <person name="Kannan K.P."/>
            <person name="Djao O.D."/>
            <person name="Rohde M."/>
            <person name="Pukall R."/>
            <person name="Spring S."/>
            <person name="Goker M."/>
            <person name="Sikorski J."/>
            <person name="Woyke T."/>
            <person name="Bristow J."/>
            <person name="Eisen J.A."/>
            <person name="Markowitz V."/>
            <person name="Hugenholtz P."/>
            <person name="Kyrpides N.C."/>
            <person name="Klenk H.P."/>
        </authorList>
    </citation>
    <scope>NUCLEOTIDE SEQUENCE [LARGE SCALE GENOMIC DNA]</scope>
    <source>
        <strain evidence="4">ATCC 33891 / DSM 2032 / 1pr3</strain>
    </source>
</reference>
<evidence type="ECO:0000259" key="2">
    <source>
        <dbReference type="Pfam" id="PF14415"/>
    </source>
</evidence>
<dbReference type="AlphaFoldDB" id="A0A7U3YJA2"/>
<dbReference type="Gene3D" id="2.60.40.3680">
    <property type="match status" value="2"/>
</dbReference>
<proteinExistence type="predicted"/>
<feature type="signal peptide" evidence="1">
    <location>
        <begin position="1"/>
        <end position="21"/>
    </location>
</feature>
<dbReference type="Proteomes" id="UP000006365">
    <property type="component" value="Chromosome"/>
</dbReference>
<gene>
    <name evidence="3" type="ordered locus">Despr_0243</name>
</gene>
<evidence type="ECO:0000313" key="3">
    <source>
        <dbReference type="EMBL" id="ADW16430.1"/>
    </source>
</evidence>
<keyword evidence="1" id="KW-0732">Signal</keyword>
<dbReference type="InterPro" id="IPR025538">
    <property type="entry name" value="DUF4424"/>
</dbReference>
<evidence type="ECO:0000313" key="4">
    <source>
        <dbReference type="Proteomes" id="UP000006365"/>
    </source>
</evidence>
<accession>A0A7U3YJA2</accession>